<accession>A0A1D6IHU5</accession>
<reference evidence="2" key="1">
    <citation type="submission" date="2015-12" db="EMBL/GenBank/DDBJ databases">
        <title>Update maize B73 reference genome by single molecule sequencing technologies.</title>
        <authorList>
            <consortium name="Maize Genome Sequencing Project"/>
            <person name="Ware D."/>
        </authorList>
    </citation>
    <scope>NUCLEOTIDE SEQUENCE [LARGE SCALE GENOMIC DNA]</scope>
    <source>
        <tissue evidence="2">Seedling</tissue>
    </source>
</reference>
<feature type="region of interest" description="Disordered" evidence="1">
    <location>
        <begin position="1"/>
        <end position="33"/>
    </location>
</feature>
<evidence type="ECO:0000256" key="1">
    <source>
        <dbReference type="SAM" id="MobiDB-lite"/>
    </source>
</evidence>
<gene>
    <name evidence="2" type="ORF">ZEAMMB73_Zm00001d021914</name>
</gene>
<dbReference type="AlphaFoldDB" id="A0A1D6IHU5"/>
<organism evidence="2">
    <name type="scientific">Zea mays</name>
    <name type="common">Maize</name>
    <dbReference type="NCBI Taxonomy" id="4577"/>
    <lineage>
        <taxon>Eukaryota</taxon>
        <taxon>Viridiplantae</taxon>
        <taxon>Streptophyta</taxon>
        <taxon>Embryophyta</taxon>
        <taxon>Tracheophyta</taxon>
        <taxon>Spermatophyta</taxon>
        <taxon>Magnoliopsida</taxon>
        <taxon>Liliopsida</taxon>
        <taxon>Poales</taxon>
        <taxon>Poaceae</taxon>
        <taxon>PACMAD clade</taxon>
        <taxon>Panicoideae</taxon>
        <taxon>Andropogonodae</taxon>
        <taxon>Andropogoneae</taxon>
        <taxon>Tripsacinae</taxon>
        <taxon>Zea</taxon>
    </lineage>
</organism>
<sequence>MRWSLRPPSSVSPIARGGPPPAPTMTASDPTPNMEIRLTGVLSNGANHAHPRDLGLNAD</sequence>
<evidence type="ECO:0000313" key="2">
    <source>
        <dbReference type="EMBL" id="ONM59062.1"/>
    </source>
</evidence>
<dbReference type="EMBL" id="CM007650">
    <property type="protein sequence ID" value="ONM59062.1"/>
    <property type="molecule type" value="Genomic_DNA"/>
</dbReference>
<protein>
    <submittedName>
        <fullName evidence="2">Uncharacterized protein</fullName>
    </submittedName>
</protein>
<name>A0A1D6IHU5_MAIZE</name>
<proteinExistence type="predicted"/>